<reference evidence="1 2" key="1">
    <citation type="journal article" date="2018" name="Syst. Appl. Microbiol.">
        <title>Ereboglobus luteus gen. nov. sp. nov. from cockroach guts, and new insights into the oxygen relationship of the genera Opitutus and Didymococcus (Verrucomicrobia: Opitutaceae).</title>
        <authorList>
            <person name="Tegtmeier D."/>
            <person name="Belitz A."/>
            <person name="Radek R."/>
            <person name="Heimerl T."/>
            <person name="Brune A."/>
        </authorList>
    </citation>
    <scope>NUCLEOTIDE SEQUENCE [LARGE SCALE GENOMIC DNA]</scope>
    <source>
        <strain evidence="1 2">Ho45</strain>
    </source>
</reference>
<proteinExistence type="predicted"/>
<evidence type="ECO:0000313" key="1">
    <source>
        <dbReference type="EMBL" id="AWI10027.1"/>
    </source>
</evidence>
<dbReference type="AlphaFoldDB" id="A0A2U8E597"/>
<accession>A0A2U8E597</accession>
<organism evidence="1 2">
    <name type="scientific">Ereboglobus luteus</name>
    <dbReference type="NCBI Taxonomy" id="1796921"/>
    <lineage>
        <taxon>Bacteria</taxon>
        <taxon>Pseudomonadati</taxon>
        <taxon>Verrucomicrobiota</taxon>
        <taxon>Opitutia</taxon>
        <taxon>Opitutales</taxon>
        <taxon>Opitutaceae</taxon>
        <taxon>Ereboglobus</taxon>
    </lineage>
</organism>
<name>A0A2U8E597_9BACT</name>
<dbReference type="Proteomes" id="UP000244896">
    <property type="component" value="Chromosome"/>
</dbReference>
<gene>
    <name evidence="1" type="ORF">CKA38_12880</name>
</gene>
<dbReference type="EMBL" id="CP023004">
    <property type="protein sequence ID" value="AWI10027.1"/>
    <property type="molecule type" value="Genomic_DNA"/>
</dbReference>
<evidence type="ECO:0000313" key="2">
    <source>
        <dbReference type="Proteomes" id="UP000244896"/>
    </source>
</evidence>
<keyword evidence="2" id="KW-1185">Reference proteome</keyword>
<dbReference type="KEGG" id="elut:CKA38_12880"/>
<sequence>MRLAEAGFFLVNEALKVGQLVNGIPRGILDVLGDSAANVVQKFFCGRRGLTYLDFQFVENFFV</sequence>
<protein>
    <submittedName>
        <fullName evidence="1">Uncharacterized protein</fullName>
    </submittedName>
</protein>